<dbReference type="FunFam" id="1.50.40.10:FF:000090">
    <property type="entry name" value="Folate transporter 1, chloroplastic"/>
    <property type="match status" value="1"/>
</dbReference>
<evidence type="ECO:0000256" key="4">
    <source>
        <dbReference type="ARBA" id="ARBA00022692"/>
    </source>
</evidence>
<evidence type="ECO:0000313" key="11">
    <source>
        <dbReference type="EMBL" id="CAB0003611.1"/>
    </source>
</evidence>
<feature type="repeat" description="Solcar" evidence="8">
    <location>
        <begin position="23"/>
        <end position="120"/>
    </location>
</feature>
<dbReference type="AlphaFoldDB" id="A0A6H5GK50"/>
<name>A0A6H5GK50_9HEMI</name>
<feature type="transmembrane region" description="Helical" evidence="10">
    <location>
        <begin position="193"/>
        <end position="211"/>
    </location>
</feature>
<keyword evidence="12" id="KW-1185">Reference proteome</keyword>
<evidence type="ECO:0000256" key="7">
    <source>
        <dbReference type="ARBA" id="ARBA00023136"/>
    </source>
</evidence>
<reference evidence="11 12" key="1">
    <citation type="submission" date="2020-02" db="EMBL/GenBank/DDBJ databases">
        <authorList>
            <person name="Ferguson B K."/>
        </authorList>
    </citation>
    <scope>NUCLEOTIDE SEQUENCE [LARGE SCALE GENOMIC DNA]</scope>
</reference>
<evidence type="ECO:0000256" key="9">
    <source>
        <dbReference type="RuleBase" id="RU000488"/>
    </source>
</evidence>
<gene>
    <name evidence="11" type="ORF">NTEN_LOCUS9127</name>
</gene>
<dbReference type="OrthoDB" id="428293at2759"/>
<keyword evidence="7 8" id="KW-0472">Membrane</keyword>
<evidence type="ECO:0000256" key="6">
    <source>
        <dbReference type="ARBA" id="ARBA00022989"/>
    </source>
</evidence>
<proteinExistence type="inferred from homology"/>
<feature type="repeat" description="Solcar" evidence="8">
    <location>
        <begin position="133"/>
        <end position="217"/>
    </location>
</feature>
<evidence type="ECO:0008006" key="13">
    <source>
        <dbReference type="Google" id="ProtNLM"/>
    </source>
</evidence>
<evidence type="ECO:0000256" key="10">
    <source>
        <dbReference type="SAM" id="Phobius"/>
    </source>
</evidence>
<dbReference type="InterPro" id="IPR018108">
    <property type="entry name" value="MCP_transmembrane"/>
</dbReference>
<dbReference type="SUPFAM" id="SSF103506">
    <property type="entry name" value="Mitochondrial carrier"/>
    <property type="match status" value="1"/>
</dbReference>
<keyword evidence="6 10" id="KW-1133">Transmembrane helix</keyword>
<dbReference type="GO" id="GO:0055085">
    <property type="term" value="P:transmembrane transport"/>
    <property type="evidence" value="ECO:0007669"/>
    <property type="project" value="InterPro"/>
</dbReference>
<dbReference type="Pfam" id="PF00153">
    <property type="entry name" value="Mito_carr"/>
    <property type="match status" value="2"/>
</dbReference>
<dbReference type="InterPro" id="IPR044712">
    <property type="entry name" value="SLC25A32-like"/>
</dbReference>
<dbReference type="Proteomes" id="UP000479000">
    <property type="component" value="Unassembled WGS sequence"/>
</dbReference>
<comment type="similarity">
    <text evidence="2 9">Belongs to the mitochondrial carrier (TC 2.A.29) family.</text>
</comment>
<evidence type="ECO:0000313" key="12">
    <source>
        <dbReference type="Proteomes" id="UP000479000"/>
    </source>
</evidence>
<keyword evidence="3 9" id="KW-0813">Transport</keyword>
<evidence type="ECO:0000256" key="3">
    <source>
        <dbReference type="ARBA" id="ARBA00022448"/>
    </source>
</evidence>
<evidence type="ECO:0000256" key="8">
    <source>
        <dbReference type="PROSITE-ProRule" id="PRU00282"/>
    </source>
</evidence>
<keyword evidence="5" id="KW-0677">Repeat</keyword>
<evidence type="ECO:0000256" key="2">
    <source>
        <dbReference type="ARBA" id="ARBA00006375"/>
    </source>
</evidence>
<dbReference type="EMBL" id="CADCXU010013534">
    <property type="protein sequence ID" value="CAB0003611.1"/>
    <property type="molecule type" value="Genomic_DNA"/>
</dbReference>
<sequence length="218" mass="24527">MTSVKTFTSPTAAAKSLFQHVKYEHLVAGVTGGVASTLILHPLDLIKIRFAGELKLMLCLQYSDASCANRGRAYTGMVDALSSIYRLEGVRGLYRGFVPGMFGVSHGAIQFMTYEEMKNSYNQYRNVPIDTKLSTVEYLGFAATSKLIAASVTYPYQVIRARLQDQFHSYEGSLDCIRQTWRYEGSRGFYKGLFPYLLHVMPNICLVFIIYEKFTNGS</sequence>
<dbReference type="GO" id="GO:0006862">
    <property type="term" value="P:nucleotide transport"/>
    <property type="evidence" value="ECO:0007669"/>
    <property type="project" value="InterPro"/>
</dbReference>
<dbReference type="PANTHER" id="PTHR45683">
    <property type="entry name" value="MITOCHONDRIAL NICOTINAMIDE ADENINE DINUCLEOTIDE TRANSPORTER 1-RELATED-RELATED"/>
    <property type="match status" value="1"/>
</dbReference>
<keyword evidence="4 8" id="KW-0812">Transmembrane</keyword>
<protein>
    <recommendedName>
        <fullName evidence="13">Mitochondrial carrier protein</fullName>
    </recommendedName>
</protein>
<organism evidence="11 12">
    <name type="scientific">Nesidiocoris tenuis</name>
    <dbReference type="NCBI Taxonomy" id="355587"/>
    <lineage>
        <taxon>Eukaryota</taxon>
        <taxon>Metazoa</taxon>
        <taxon>Ecdysozoa</taxon>
        <taxon>Arthropoda</taxon>
        <taxon>Hexapoda</taxon>
        <taxon>Insecta</taxon>
        <taxon>Pterygota</taxon>
        <taxon>Neoptera</taxon>
        <taxon>Paraneoptera</taxon>
        <taxon>Hemiptera</taxon>
        <taxon>Heteroptera</taxon>
        <taxon>Panheteroptera</taxon>
        <taxon>Cimicomorpha</taxon>
        <taxon>Miridae</taxon>
        <taxon>Dicyphina</taxon>
        <taxon>Nesidiocoris</taxon>
    </lineage>
</organism>
<dbReference type="GO" id="GO:0016020">
    <property type="term" value="C:membrane"/>
    <property type="evidence" value="ECO:0007669"/>
    <property type="project" value="UniProtKB-SubCell"/>
</dbReference>
<dbReference type="Gene3D" id="1.50.40.10">
    <property type="entry name" value="Mitochondrial carrier domain"/>
    <property type="match status" value="1"/>
</dbReference>
<accession>A0A6H5GK50</accession>
<evidence type="ECO:0000256" key="5">
    <source>
        <dbReference type="ARBA" id="ARBA00022737"/>
    </source>
</evidence>
<dbReference type="InterPro" id="IPR023395">
    <property type="entry name" value="MCP_dom_sf"/>
</dbReference>
<evidence type="ECO:0000256" key="1">
    <source>
        <dbReference type="ARBA" id="ARBA00004141"/>
    </source>
</evidence>
<dbReference type="PROSITE" id="PS50920">
    <property type="entry name" value="SOLCAR"/>
    <property type="match status" value="2"/>
</dbReference>
<comment type="subcellular location">
    <subcellularLocation>
        <location evidence="1">Membrane</location>
        <topology evidence="1">Multi-pass membrane protein</topology>
    </subcellularLocation>
</comment>